<evidence type="ECO:0000256" key="3">
    <source>
        <dbReference type="ARBA" id="ARBA00022692"/>
    </source>
</evidence>
<dbReference type="PANTHER" id="PTHR31113">
    <property type="entry name" value="UPF0496 PROTEIN 3-RELATED"/>
    <property type="match status" value="1"/>
</dbReference>
<dbReference type="PANTHER" id="PTHR31113:SF2">
    <property type="entry name" value="OS04G0423200 PROTEIN"/>
    <property type="match status" value="1"/>
</dbReference>
<evidence type="ECO:0000256" key="6">
    <source>
        <dbReference type="SAM" id="MobiDB-lite"/>
    </source>
</evidence>
<reference evidence="7" key="1">
    <citation type="submission" date="2015-04" db="UniProtKB">
        <authorList>
            <consortium name="EnsemblPlants"/>
        </authorList>
    </citation>
    <scope>IDENTIFICATION</scope>
</reference>
<dbReference type="HOGENOM" id="CLU_057414_0_0_1"/>
<dbReference type="STRING" id="40149.A0A0E0FB41"/>
<evidence type="ECO:0000256" key="1">
    <source>
        <dbReference type="ARBA" id="ARBA00004370"/>
    </source>
</evidence>
<keyword evidence="3" id="KW-0812">Transmembrane</keyword>
<comment type="similarity">
    <text evidence="2">Belongs to the UPF0496 family.</text>
</comment>
<dbReference type="AlphaFoldDB" id="A0A0E0FB41"/>
<accession>A0A0E0FB41</accession>
<dbReference type="Proteomes" id="UP000008021">
    <property type="component" value="Chromosome 12"/>
</dbReference>
<dbReference type="InterPro" id="IPR007749">
    <property type="entry name" value="DUF677"/>
</dbReference>
<feature type="compositionally biased region" description="Basic residues" evidence="6">
    <location>
        <begin position="146"/>
        <end position="161"/>
    </location>
</feature>
<evidence type="ECO:0000256" key="2">
    <source>
        <dbReference type="ARBA" id="ARBA00009074"/>
    </source>
</evidence>
<sequence length="282" mass="30271">MVGYFNFSDEASEICRQFLTNIKNAQSNYISMGCFLATISDSVAATDGAVATTAAPPPSCGATRSATRSSFRRVHDMYSSILRGIKSSHRKVARKLKVVRAIRKISQECLVVACGAAAAASVALAAHRLFFGLLVGCPTRSSQPHSGRRHSSPPLRRRHHSAPSLRLERGRERMREKVAEAAPVRGGKWGSCAGHEVVGRRLGRQPAAAATMEGEAVARAGVAVEAELARGKRWLAAEGRERHKEEESLLALVLLVMPMASRRRIAVGHSGGVVACSVDARL</sequence>
<keyword evidence="8" id="KW-1185">Reference proteome</keyword>
<keyword evidence="4" id="KW-1133">Transmembrane helix</keyword>
<evidence type="ECO:0000256" key="4">
    <source>
        <dbReference type="ARBA" id="ARBA00022989"/>
    </source>
</evidence>
<keyword evidence="5" id="KW-0472">Membrane</keyword>
<name>A0A0E0FB41_9ORYZ</name>
<feature type="region of interest" description="Disordered" evidence="6">
    <location>
        <begin position="139"/>
        <end position="172"/>
    </location>
</feature>
<protein>
    <submittedName>
        <fullName evidence="7">Uncharacterized protein</fullName>
    </submittedName>
</protein>
<dbReference type="EnsemblPlants" id="OMERI12G05560.1">
    <property type="protein sequence ID" value="OMERI12G05560.1"/>
    <property type="gene ID" value="OMERI12G05560"/>
</dbReference>
<evidence type="ECO:0000313" key="8">
    <source>
        <dbReference type="Proteomes" id="UP000008021"/>
    </source>
</evidence>
<evidence type="ECO:0000313" key="7">
    <source>
        <dbReference type="EnsemblPlants" id="OMERI12G05560.1"/>
    </source>
</evidence>
<evidence type="ECO:0000256" key="5">
    <source>
        <dbReference type="ARBA" id="ARBA00023136"/>
    </source>
</evidence>
<organism evidence="7">
    <name type="scientific">Oryza meridionalis</name>
    <dbReference type="NCBI Taxonomy" id="40149"/>
    <lineage>
        <taxon>Eukaryota</taxon>
        <taxon>Viridiplantae</taxon>
        <taxon>Streptophyta</taxon>
        <taxon>Embryophyta</taxon>
        <taxon>Tracheophyta</taxon>
        <taxon>Spermatophyta</taxon>
        <taxon>Magnoliopsida</taxon>
        <taxon>Liliopsida</taxon>
        <taxon>Poales</taxon>
        <taxon>Poaceae</taxon>
        <taxon>BOP clade</taxon>
        <taxon>Oryzoideae</taxon>
        <taxon>Oryzeae</taxon>
        <taxon>Oryzinae</taxon>
        <taxon>Oryza</taxon>
    </lineage>
</organism>
<dbReference type="Gramene" id="OMERI12G05560.1">
    <property type="protein sequence ID" value="OMERI12G05560.1"/>
    <property type="gene ID" value="OMERI12G05560"/>
</dbReference>
<dbReference type="GO" id="GO:0016020">
    <property type="term" value="C:membrane"/>
    <property type="evidence" value="ECO:0007669"/>
    <property type="project" value="UniProtKB-SubCell"/>
</dbReference>
<proteinExistence type="inferred from homology"/>
<comment type="subcellular location">
    <subcellularLocation>
        <location evidence="1">Membrane</location>
    </subcellularLocation>
</comment>
<reference evidence="7" key="2">
    <citation type="submission" date="2018-05" db="EMBL/GenBank/DDBJ databases">
        <title>OmerRS3 (Oryza meridionalis Reference Sequence Version 3).</title>
        <authorList>
            <person name="Zhang J."/>
            <person name="Kudrna D."/>
            <person name="Lee S."/>
            <person name="Talag J."/>
            <person name="Welchert J."/>
            <person name="Wing R.A."/>
        </authorList>
    </citation>
    <scope>NUCLEOTIDE SEQUENCE [LARGE SCALE GENOMIC DNA]</scope>
    <source>
        <strain evidence="7">cv. OR44</strain>
    </source>
</reference>